<dbReference type="Proteomes" id="UP000199109">
    <property type="component" value="Unassembled WGS sequence"/>
</dbReference>
<dbReference type="STRING" id="641691.SAMN05421636_106346"/>
<dbReference type="AlphaFoldDB" id="A0A1G7EW91"/>
<organism evidence="1 2">
    <name type="scientific">Pricia antarctica</name>
    <dbReference type="NCBI Taxonomy" id="641691"/>
    <lineage>
        <taxon>Bacteria</taxon>
        <taxon>Pseudomonadati</taxon>
        <taxon>Bacteroidota</taxon>
        <taxon>Flavobacteriia</taxon>
        <taxon>Flavobacteriales</taxon>
        <taxon>Flavobacteriaceae</taxon>
        <taxon>Pricia</taxon>
    </lineage>
</organism>
<gene>
    <name evidence="1" type="ORF">SAMN05421636_106346</name>
</gene>
<evidence type="ECO:0000313" key="2">
    <source>
        <dbReference type="Proteomes" id="UP000199109"/>
    </source>
</evidence>
<accession>A0A1G7EW91</accession>
<keyword evidence="2" id="KW-1185">Reference proteome</keyword>
<dbReference type="EMBL" id="FNAO01000006">
    <property type="protein sequence ID" value="SDE67940.1"/>
    <property type="molecule type" value="Genomic_DNA"/>
</dbReference>
<evidence type="ECO:0000313" key="1">
    <source>
        <dbReference type="EMBL" id="SDE67940.1"/>
    </source>
</evidence>
<sequence length="37" mass="4297">MTGAVGSKNSRFDRRFVAVQDLGENTNFETCFIGRWW</sequence>
<proteinExistence type="predicted"/>
<protein>
    <submittedName>
        <fullName evidence="1">Uncharacterized protein</fullName>
    </submittedName>
</protein>
<name>A0A1G7EW91_9FLAO</name>
<reference evidence="1 2" key="1">
    <citation type="submission" date="2016-10" db="EMBL/GenBank/DDBJ databases">
        <authorList>
            <person name="de Groot N.N."/>
        </authorList>
    </citation>
    <scope>NUCLEOTIDE SEQUENCE [LARGE SCALE GENOMIC DNA]</scope>
    <source>
        <strain evidence="1 2">DSM 23421</strain>
    </source>
</reference>